<evidence type="ECO:0000313" key="1">
    <source>
        <dbReference type="EMBL" id="XAI69400.1"/>
    </source>
</evidence>
<protein>
    <submittedName>
        <fullName evidence="1">Uncharacterized protein</fullName>
    </submittedName>
</protein>
<organism evidence="1">
    <name type="scientific">Pseudomonas phage Pyxpy01</name>
    <dbReference type="NCBI Taxonomy" id="3138546"/>
    <lineage>
        <taxon>Viruses</taxon>
    </lineage>
</organism>
<dbReference type="EMBL" id="PP179310">
    <property type="protein sequence ID" value="XAI69400.1"/>
    <property type="molecule type" value="Genomic_DNA"/>
</dbReference>
<reference evidence="1" key="1">
    <citation type="journal article" date="2024" name="J. Gen. Virol.">
        <title>Novel phages of Pseudomonas syringae unveil numerous potential auxiliary metabolic genes.</title>
        <authorList>
            <person name="Feltin C."/>
            <person name="Garneau J.R."/>
            <person name="Morris C.E."/>
            <person name="Berard A."/>
            <person name="Torres-Barcelo C."/>
        </authorList>
    </citation>
    <scope>NUCLEOTIDE SEQUENCE</scope>
</reference>
<proteinExistence type="predicted"/>
<sequence length="84" mass="9765">MIVSELIDWLQTLPQDAKVKTLEHYNNGGYYEQGGNTYIADFTDKEEVRQWRDDGQPPEYIYGDHFELSHHNGEYTLQIGVTGK</sequence>
<gene>
    <name evidence="1" type="ORF">Pyxpy01_00102</name>
</gene>
<name>A0AAU6VZ01_9VIRU</name>
<accession>A0AAU6VZ01</accession>